<evidence type="ECO:0000313" key="3">
    <source>
        <dbReference type="Proteomes" id="UP000034961"/>
    </source>
</evidence>
<protein>
    <recommendedName>
        <fullName evidence="1">Nucleotide modification associated domain-containing protein</fullName>
    </recommendedName>
</protein>
<sequence>EMEELGIAFRTSEKIARLKNLLRENKEPSSESLEETWKDIAVYAIIAILFRRGLFQKLDMK</sequence>
<accession>A0A0G0XUF7</accession>
<evidence type="ECO:0000259" key="1">
    <source>
        <dbReference type="Pfam" id="PF07659"/>
    </source>
</evidence>
<comment type="caution">
    <text evidence="2">The sequence shown here is derived from an EMBL/GenBank/DDBJ whole genome shotgun (WGS) entry which is preliminary data.</text>
</comment>
<reference evidence="2 3" key="1">
    <citation type="journal article" date="2015" name="Nature">
        <title>rRNA introns, odd ribosomes, and small enigmatic genomes across a large radiation of phyla.</title>
        <authorList>
            <person name="Brown C.T."/>
            <person name="Hug L.A."/>
            <person name="Thomas B.C."/>
            <person name="Sharon I."/>
            <person name="Castelle C.J."/>
            <person name="Singh A."/>
            <person name="Wilkins M.J."/>
            <person name="Williams K.H."/>
            <person name="Banfield J.F."/>
        </authorList>
    </citation>
    <scope>NUCLEOTIDE SEQUENCE [LARGE SCALE GENOMIC DNA]</scope>
</reference>
<dbReference type="AlphaFoldDB" id="A0A0G0XUF7"/>
<evidence type="ECO:0000313" key="2">
    <source>
        <dbReference type="EMBL" id="KKR91552.1"/>
    </source>
</evidence>
<dbReference type="Pfam" id="PF07659">
    <property type="entry name" value="DUF1599"/>
    <property type="match status" value="1"/>
</dbReference>
<name>A0A0G0XUF7_9BACT</name>
<proteinExistence type="predicted"/>
<dbReference type="EMBL" id="LCAN01000035">
    <property type="protein sequence ID" value="KKR91552.1"/>
    <property type="molecule type" value="Genomic_DNA"/>
</dbReference>
<dbReference type="InterPro" id="IPR011630">
    <property type="entry name" value="DUF1599"/>
</dbReference>
<feature type="domain" description="Nucleotide modification associated" evidence="1">
    <location>
        <begin position="14"/>
        <end position="49"/>
    </location>
</feature>
<organism evidence="2 3">
    <name type="scientific">Candidatus Roizmanbacteria bacterium GW2011_GWA1_41_13</name>
    <dbReference type="NCBI Taxonomy" id="1618474"/>
    <lineage>
        <taxon>Bacteria</taxon>
        <taxon>Candidatus Roizmaniibacteriota</taxon>
    </lineage>
</organism>
<gene>
    <name evidence="2" type="ORF">UU41_C0035G0017</name>
</gene>
<feature type="non-terminal residue" evidence="2">
    <location>
        <position position="1"/>
    </location>
</feature>
<dbReference type="Proteomes" id="UP000034961">
    <property type="component" value="Unassembled WGS sequence"/>
</dbReference>